<feature type="compositionally biased region" description="Basic residues" evidence="1">
    <location>
        <begin position="181"/>
        <end position="203"/>
    </location>
</feature>
<sequence>MRDGLKKETREEIIKKYPDPENFNTTAPSLNPEIKAIMSEASIRRDNRLVIRQKFTGKVLTAIGKAMTSVMKGNFNSKQLIEYLSDAAKITTDIYHQDLLSRKYFALAGTSSLVKDAIKNEKSDEMLFGSACSEKIKLAQTIQRTGAQIKEKQKNFRSPLPPQQKPRSGQHQYRQPAKSYLRSHKKRQVQQRRRSPPRKQRHN</sequence>
<proteinExistence type="predicted"/>
<evidence type="ECO:0000256" key="1">
    <source>
        <dbReference type="SAM" id="MobiDB-lite"/>
    </source>
</evidence>
<evidence type="ECO:0000313" key="2">
    <source>
        <dbReference type="EMBL" id="KAJ8706183.1"/>
    </source>
</evidence>
<protein>
    <submittedName>
        <fullName evidence="2">Uncharacterized protein</fullName>
    </submittedName>
</protein>
<evidence type="ECO:0000313" key="3">
    <source>
        <dbReference type="Proteomes" id="UP001231518"/>
    </source>
</evidence>
<dbReference type="Proteomes" id="UP001231518">
    <property type="component" value="Chromosome 26"/>
</dbReference>
<reference evidence="2" key="1">
    <citation type="submission" date="2023-03" db="EMBL/GenBank/DDBJ databases">
        <title>Chromosome-level genomes of two armyworms, Mythimna separata and Mythimna loreyi, provide insights into the biosynthesis and reception of sex pheromones.</title>
        <authorList>
            <person name="Zhao H."/>
        </authorList>
    </citation>
    <scope>NUCLEOTIDE SEQUENCE</scope>
    <source>
        <strain evidence="2">BeijingLab</strain>
        <tissue evidence="2">Pupa</tissue>
    </source>
</reference>
<dbReference type="EMBL" id="JARGEI010000029">
    <property type="protein sequence ID" value="KAJ8706183.1"/>
    <property type="molecule type" value="Genomic_DNA"/>
</dbReference>
<dbReference type="PANTHER" id="PTHR34239:SF2">
    <property type="entry name" value="TRANSPOSABLE ELEMENT P TRANSPOSASE_THAP9 CONSERVED DOMAIN-CONTAINING PROTEIN"/>
    <property type="match status" value="1"/>
</dbReference>
<dbReference type="AlphaFoldDB" id="A0AAD7Y8N3"/>
<feature type="region of interest" description="Disordered" evidence="1">
    <location>
        <begin position="151"/>
        <end position="203"/>
    </location>
</feature>
<name>A0AAD7Y8N3_MYTSE</name>
<organism evidence="2 3">
    <name type="scientific">Mythimna separata</name>
    <name type="common">Oriental armyworm</name>
    <name type="synonym">Pseudaletia separata</name>
    <dbReference type="NCBI Taxonomy" id="271217"/>
    <lineage>
        <taxon>Eukaryota</taxon>
        <taxon>Metazoa</taxon>
        <taxon>Ecdysozoa</taxon>
        <taxon>Arthropoda</taxon>
        <taxon>Hexapoda</taxon>
        <taxon>Insecta</taxon>
        <taxon>Pterygota</taxon>
        <taxon>Neoptera</taxon>
        <taxon>Endopterygota</taxon>
        <taxon>Lepidoptera</taxon>
        <taxon>Glossata</taxon>
        <taxon>Ditrysia</taxon>
        <taxon>Noctuoidea</taxon>
        <taxon>Noctuidae</taxon>
        <taxon>Noctuinae</taxon>
        <taxon>Hadenini</taxon>
        <taxon>Mythimna</taxon>
    </lineage>
</organism>
<accession>A0AAD7Y8N3</accession>
<gene>
    <name evidence="2" type="ORF">PYW07_010960</name>
</gene>
<comment type="caution">
    <text evidence="2">The sequence shown here is derived from an EMBL/GenBank/DDBJ whole genome shotgun (WGS) entry which is preliminary data.</text>
</comment>
<dbReference type="PANTHER" id="PTHR34239">
    <property type="entry name" value="APPLE DOMAIN-CONTAINING PROTEIN"/>
    <property type="match status" value="1"/>
</dbReference>
<keyword evidence="3" id="KW-1185">Reference proteome</keyword>